<evidence type="ECO:0000313" key="1">
    <source>
        <dbReference type="EMBL" id="MBB6695233.1"/>
    </source>
</evidence>
<accession>A0A841UAG8</accession>
<dbReference type="RefSeq" id="WP_185139190.1">
    <property type="nucleotide sequence ID" value="NZ_JACJVR010000119.1"/>
</dbReference>
<comment type="caution">
    <text evidence="1">The sequence shown here is derived from an EMBL/GenBank/DDBJ whole genome shotgun (WGS) entry which is preliminary data.</text>
</comment>
<gene>
    <name evidence="1" type="ORF">H7B90_27940</name>
</gene>
<dbReference type="EMBL" id="JACJVR010000119">
    <property type="protein sequence ID" value="MBB6695233.1"/>
    <property type="molecule type" value="Genomic_DNA"/>
</dbReference>
<dbReference type="Proteomes" id="UP000553776">
    <property type="component" value="Unassembled WGS sequence"/>
</dbReference>
<protein>
    <submittedName>
        <fullName evidence="1">UDP-glucuronosyltransferase</fullName>
    </submittedName>
</protein>
<keyword evidence="1" id="KW-0808">Transferase</keyword>
<dbReference type="GO" id="GO:0016740">
    <property type="term" value="F:transferase activity"/>
    <property type="evidence" value="ECO:0007669"/>
    <property type="project" value="UniProtKB-KW"/>
</dbReference>
<reference evidence="1 2" key="1">
    <citation type="submission" date="2020-08" db="EMBL/GenBank/DDBJ databases">
        <title>Cohnella phylogeny.</title>
        <authorList>
            <person name="Dunlap C."/>
        </authorList>
    </citation>
    <scope>NUCLEOTIDE SEQUENCE [LARGE SCALE GENOMIC DNA]</scope>
    <source>
        <strain evidence="1 2">DSM 25239</strain>
    </source>
</reference>
<sequence>MPPITLLASGFGLGFYVPALLIRNRLERSHVECETVVLEHYFHSEKKLKIPESRKAYRDDFATALVAQRLPMDVRDSFDPGAVEELLDRWEREERRDFIVLSGHWVHVLRRYERRLSGRYSLRVDLVYMDSEPSPSWKSLKKLVPDYADGYREIRLFDADRAAVLYRLPVGAEEPVPYERRSPRFVVHGGGWAMGTYLGKLDSLRRTGAGLDIVVSEPSEAEAGRAGDRCFLIDPAWEAWQETGPDGRHPFPPFGEVVPGRPTAFASPKEHHALFGLLREALAIVSKTGGGTLVDSLESATPLVMLEPFGSHERRNAELWERLGFGISYERWERSGFAIDMLHGMHRNLMKARESGQDYIQSRISG</sequence>
<organism evidence="1 2">
    <name type="scientific">Cohnella xylanilytica</name>
    <dbReference type="NCBI Taxonomy" id="557555"/>
    <lineage>
        <taxon>Bacteria</taxon>
        <taxon>Bacillati</taxon>
        <taxon>Bacillota</taxon>
        <taxon>Bacilli</taxon>
        <taxon>Bacillales</taxon>
        <taxon>Paenibacillaceae</taxon>
        <taxon>Cohnella</taxon>
    </lineage>
</organism>
<keyword evidence="2" id="KW-1185">Reference proteome</keyword>
<evidence type="ECO:0000313" key="2">
    <source>
        <dbReference type="Proteomes" id="UP000553776"/>
    </source>
</evidence>
<proteinExistence type="predicted"/>
<dbReference type="AlphaFoldDB" id="A0A841UAG8"/>
<name>A0A841UAG8_9BACL</name>